<dbReference type="Proteomes" id="UP000075609">
    <property type="component" value="Unassembled WGS sequence"/>
</dbReference>
<evidence type="ECO:0000313" key="1">
    <source>
        <dbReference type="EMBL" id="KYN80101.1"/>
    </source>
</evidence>
<sequence>MRKVIITGTPPADWVAEADAITAQLLAAADDIARQAIVDKNEKHWRDQRIRGWLMSQFANKCWYTEAEESVSPIHVDHFRPKGRVKNLDGSYEEGYWWLTFNWKNYVIAGHLINTKKSDFFPLMEGERRAAVNSSEVQLKLEGAVLIDPLTDQTRLISYERDDDGCIAVLAGDIDDLEKFKAEKTIEILGLNRIDRLNQKRGKKWDDCLKDIQDYRGARAHGAHALVWLVKETAIARLKERIKYDAEFSSVAEACIRKQAPEAVIAAVFERRSNM</sequence>
<proteinExistence type="predicted"/>
<comment type="caution">
    <text evidence="1">The sequence shown here is derived from an EMBL/GenBank/DDBJ whole genome shotgun (WGS) entry which is preliminary data.</text>
</comment>
<evidence type="ECO:0008006" key="3">
    <source>
        <dbReference type="Google" id="ProtNLM"/>
    </source>
</evidence>
<keyword evidence="2" id="KW-1185">Reference proteome</keyword>
<evidence type="ECO:0000313" key="2">
    <source>
        <dbReference type="Proteomes" id="UP000075609"/>
    </source>
</evidence>
<name>A0ABR5VWM3_9VIBR</name>
<organism evidence="1 2">
    <name type="scientific">Vibrio cidicii</name>
    <dbReference type="NCBI Taxonomy" id="1763883"/>
    <lineage>
        <taxon>Bacteria</taxon>
        <taxon>Pseudomonadati</taxon>
        <taxon>Pseudomonadota</taxon>
        <taxon>Gammaproteobacteria</taxon>
        <taxon>Vibrionales</taxon>
        <taxon>Vibrionaceae</taxon>
        <taxon>Vibrio</taxon>
    </lineage>
</organism>
<dbReference type="RefSeq" id="WP_061900945.1">
    <property type="nucleotide sequence ID" value="NZ_CAXYEW010000002.1"/>
</dbReference>
<reference evidence="1 2" key="1">
    <citation type="submission" date="2015-12" db="EMBL/GenBank/DDBJ databases">
        <authorList>
            <person name="Tarr C.L."/>
            <person name="Gladney L.M."/>
        </authorList>
    </citation>
    <scope>NUCLEOTIDE SEQUENCE [LARGE SCALE GENOMIC DNA]</scope>
    <source>
        <strain evidence="1 2">1048-83</strain>
    </source>
</reference>
<protein>
    <recommendedName>
        <fullName evidence="3">HNH nuclease domain-containing protein</fullName>
    </recommendedName>
</protein>
<dbReference type="EMBL" id="LOBP01000206">
    <property type="protein sequence ID" value="KYN80101.1"/>
    <property type="molecule type" value="Genomic_DNA"/>
</dbReference>
<accession>A0ABR5VWM3</accession>
<gene>
    <name evidence="1" type="ORF">ATY35_07610</name>
</gene>